<proteinExistence type="predicted"/>
<name>A0A9N8EN62_9STRA</name>
<evidence type="ECO:0000313" key="1">
    <source>
        <dbReference type="EMBL" id="CAB9522064.1"/>
    </source>
</evidence>
<comment type="caution">
    <text evidence="1">The sequence shown here is derived from an EMBL/GenBank/DDBJ whole genome shotgun (WGS) entry which is preliminary data.</text>
</comment>
<reference evidence="1" key="1">
    <citation type="submission" date="2020-06" db="EMBL/GenBank/DDBJ databases">
        <authorList>
            <consortium name="Plant Systems Biology data submission"/>
        </authorList>
    </citation>
    <scope>NUCLEOTIDE SEQUENCE</scope>
    <source>
        <strain evidence="1">D6</strain>
    </source>
</reference>
<dbReference type="OrthoDB" id="47056at2759"/>
<keyword evidence="2" id="KW-1185">Reference proteome</keyword>
<protein>
    <recommendedName>
        <fullName evidence="3">Exostosin GT47 domain-containing protein</fullName>
    </recommendedName>
</protein>
<dbReference type="AlphaFoldDB" id="A0A9N8EN62"/>
<evidence type="ECO:0000313" key="2">
    <source>
        <dbReference type="Proteomes" id="UP001153069"/>
    </source>
</evidence>
<gene>
    <name evidence="1" type="ORF">SEMRO_1264_G257370.1</name>
</gene>
<dbReference type="EMBL" id="CAICTM010001262">
    <property type="protein sequence ID" value="CAB9522064.1"/>
    <property type="molecule type" value="Genomic_DNA"/>
</dbReference>
<dbReference type="Proteomes" id="UP001153069">
    <property type="component" value="Unassembled WGS sequence"/>
</dbReference>
<evidence type="ECO:0008006" key="3">
    <source>
        <dbReference type="Google" id="ProtNLM"/>
    </source>
</evidence>
<organism evidence="1 2">
    <name type="scientific">Seminavis robusta</name>
    <dbReference type="NCBI Taxonomy" id="568900"/>
    <lineage>
        <taxon>Eukaryota</taxon>
        <taxon>Sar</taxon>
        <taxon>Stramenopiles</taxon>
        <taxon>Ochrophyta</taxon>
        <taxon>Bacillariophyta</taxon>
        <taxon>Bacillariophyceae</taxon>
        <taxon>Bacillariophycidae</taxon>
        <taxon>Naviculales</taxon>
        <taxon>Naviculaceae</taxon>
        <taxon>Seminavis</taxon>
    </lineage>
</organism>
<accession>A0A9N8EN62</accession>
<sequence>MCKETCCVESVAISLEQDEHQIIQQRDGVDLADLVLPHRRLKPEHLKYHGQTLHPAMLPCLVPGTIITLENHRKQTIYFWHKLRQHIQVPYILLTTGSDNDSPECYEQYIADPLLIRWYGTNPINRSHPLFQQNLHKFKSLNLGLSFQRPQERHLLPYLQLNNFTNPFLNKRKWDFSRKDFSFKDDMFVQFGLHTPHRKQLWNLLCPNTTTTSSSCNTNTVSLEVHQLYSDMSQYRFGISPPGHGYDCYRTYEMLLLGVIPIVEKSSTKDLFEDLPVIQMEDLASVSSRQDFVDAIQNYIASDAFQNANFQRGWERLFLKSRRQELLQVSQREKEVLVDQHGMRYYQAYQYTVLGNNHGHLQQLEDCEYGCNVEDEDAITDWVDTPLPKLTEDEINWLQDWERSSQLPQFQFLQSMY</sequence>